<dbReference type="EC" id="2.5.1.47" evidence="4"/>
<dbReference type="Pfam" id="PF00291">
    <property type="entry name" value="PALP"/>
    <property type="match status" value="1"/>
</dbReference>
<dbReference type="CDD" id="cd01561">
    <property type="entry name" value="CBS_like"/>
    <property type="match status" value="1"/>
</dbReference>
<evidence type="ECO:0000256" key="10">
    <source>
        <dbReference type="SAM" id="MobiDB-lite"/>
    </source>
</evidence>
<keyword evidence="5" id="KW-0028">Amino-acid biosynthesis</keyword>
<evidence type="ECO:0000256" key="7">
    <source>
        <dbReference type="ARBA" id="ARBA00022898"/>
    </source>
</evidence>
<dbReference type="GO" id="GO:0005737">
    <property type="term" value="C:cytoplasm"/>
    <property type="evidence" value="ECO:0007669"/>
    <property type="project" value="UniProtKB-ARBA"/>
</dbReference>
<evidence type="ECO:0000256" key="2">
    <source>
        <dbReference type="ARBA" id="ARBA00004962"/>
    </source>
</evidence>
<dbReference type="NCBIfam" id="TIGR01136">
    <property type="entry name" value="cysKM"/>
    <property type="match status" value="1"/>
</dbReference>
<evidence type="ECO:0000256" key="6">
    <source>
        <dbReference type="ARBA" id="ARBA00022679"/>
    </source>
</evidence>
<dbReference type="AlphaFoldDB" id="A0A645A7P0"/>
<dbReference type="GO" id="GO:0006535">
    <property type="term" value="P:cysteine biosynthetic process from serine"/>
    <property type="evidence" value="ECO:0007669"/>
    <property type="project" value="InterPro"/>
</dbReference>
<feature type="region of interest" description="Disordered" evidence="10">
    <location>
        <begin position="146"/>
        <end position="165"/>
    </location>
</feature>
<reference evidence="12" key="1">
    <citation type="submission" date="2019-08" db="EMBL/GenBank/DDBJ databases">
        <authorList>
            <person name="Kucharzyk K."/>
            <person name="Murdoch R.W."/>
            <person name="Higgins S."/>
            <person name="Loffler F."/>
        </authorList>
    </citation>
    <scope>NUCLEOTIDE SEQUENCE</scope>
</reference>
<name>A0A645A7P0_9ZZZZ</name>
<proteinExistence type="inferred from homology"/>
<evidence type="ECO:0000256" key="1">
    <source>
        <dbReference type="ARBA" id="ARBA00001933"/>
    </source>
</evidence>
<evidence type="ECO:0000256" key="9">
    <source>
        <dbReference type="ARBA" id="ARBA00047931"/>
    </source>
</evidence>
<evidence type="ECO:0000256" key="8">
    <source>
        <dbReference type="ARBA" id="ARBA00023192"/>
    </source>
</evidence>
<feature type="domain" description="Tryptophan synthase beta chain-like PALP" evidence="11">
    <location>
        <begin position="9"/>
        <end position="297"/>
    </location>
</feature>
<comment type="caution">
    <text evidence="12">The sequence shown here is derived from an EMBL/GenBank/DDBJ whole genome shotgun (WGS) entry which is preliminary data.</text>
</comment>
<dbReference type="SUPFAM" id="SSF53686">
    <property type="entry name" value="Tryptophan synthase beta subunit-like PLP-dependent enzymes"/>
    <property type="match status" value="1"/>
</dbReference>
<keyword evidence="8" id="KW-0198">Cysteine biosynthesis</keyword>
<protein>
    <recommendedName>
        <fullName evidence="4">cysteine synthase</fullName>
        <ecNumber evidence="4">2.5.1.47</ecNumber>
    </recommendedName>
</protein>
<dbReference type="EMBL" id="VSSQ01012417">
    <property type="protein sequence ID" value="MPM49190.1"/>
    <property type="molecule type" value="Genomic_DNA"/>
</dbReference>
<dbReference type="InterPro" id="IPR050214">
    <property type="entry name" value="Cys_Synth/Cystath_Beta-Synth"/>
</dbReference>
<dbReference type="PANTHER" id="PTHR10314">
    <property type="entry name" value="CYSTATHIONINE BETA-SYNTHASE"/>
    <property type="match status" value="1"/>
</dbReference>
<dbReference type="GO" id="GO:0004124">
    <property type="term" value="F:cysteine synthase activity"/>
    <property type="evidence" value="ECO:0007669"/>
    <property type="project" value="UniProtKB-EC"/>
</dbReference>
<comment type="catalytic activity">
    <reaction evidence="9">
        <text>O-acetyl-L-serine + hydrogen sulfide = L-cysteine + acetate</text>
        <dbReference type="Rhea" id="RHEA:14829"/>
        <dbReference type="ChEBI" id="CHEBI:29919"/>
        <dbReference type="ChEBI" id="CHEBI:30089"/>
        <dbReference type="ChEBI" id="CHEBI:35235"/>
        <dbReference type="ChEBI" id="CHEBI:58340"/>
        <dbReference type="EC" id="2.5.1.47"/>
    </reaction>
</comment>
<evidence type="ECO:0000256" key="3">
    <source>
        <dbReference type="ARBA" id="ARBA00007103"/>
    </source>
</evidence>
<gene>
    <name evidence="12" type="primary">cysK1_16</name>
    <name evidence="12" type="ORF">SDC9_95918</name>
</gene>
<organism evidence="12">
    <name type="scientific">bioreactor metagenome</name>
    <dbReference type="NCBI Taxonomy" id="1076179"/>
    <lineage>
        <taxon>unclassified sequences</taxon>
        <taxon>metagenomes</taxon>
        <taxon>ecological metagenomes</taxon>
    </lineage>
</organism>
<comment type="cofactor">
    <cofactor evidence="1">
        <name>pyridoxal 5'-phosphate</name>
        <dbReference type="ChEBI" id="CHEBI:597326"/>
    </cofactor>
</comment>
<dbReference type="FunFam" id="3.40.50.1100:FF:000067">
    <property type="entry name" value="Cysteine synthase"/>
    <property type="match status" value="1"/>
</dbReference>
<dbReference type="InterPro" id="IPR001926">
    <property type="entry name" value="TrpB-like_PALP"/>
</dbReference>
<dbReference type="InterPro" id="IPR036052">
    <property type="entry name" value="TrpB-like_PALP_sf"/>
</dbReference>
<accession>A0A645A7P0</accession>
<evidence type="ECO:0000259" key="11">
    <source>
        <dbReference type="Pfam" id="PF00291"/>
    </source>
</evidence>
<sequence length="309" mass="32300">MAKIHDSILELIGHTPLVRLHRVEAAYGLPAQIIGKLEYFNPAGSSKDRIALEMVESAERSGRLKPGGTIVEGTSGNTGIALAAVAAAKGYKAILVMPDNLSLERTRLLKGFGAEVAFTPGALNMPGAGAKAAEITAATENAFLAGQGGNPDNPSAHRKTTGPEIWEDTDGKVDIFIAAVGTGGTITGAGEYLRSQKPDIEIIGVEPEGCPLLSKGYAGPHKIQGIGGGILPPVLNQQIYNEIIAVTDEDAYELARVLTRTEGIPAGISAGAALWAAIQVAKRPENSEKNIVVILPDSSERYLSGDLYD</sequence>
<comment type="pathway">
    <text evidence="2">Amino-acid biosynthesis; L-cysteine biosynthesis; L-cysteine from L-serine: step 2/2.</text>
</comment>
<dbReference type="InterPro" id="IPR005859">
    <property type="entry name" value="CysK"/>
</dbReference>
<comment type="similarity">
    <text evidence="3">Belongs to the cysteine synthase/cystathionine beta-synthase family.</text>
</comment>
<evidence type="ECO:0000256" key="4">
    <source>
        <dbReference type="ARBA" id="ARBA00012681"/>
    </source>
</evidence>
<keyword evidence="7" id="KW-0663">Pyridoxal phosphate</keyword>
<evidence type="ECO:0000256" key="5">
    <source>
        <dbReference type="ARBA" id="ARBA00022605"/>
    </source>
</evidence>
<evidence type="ECO:0000313" key="12">
    <source>
        <dbReference type="EMBL" id="MPM49190.1"/>
    </source>
</evidence>
<dbReference type="InterPro" id="IPR005856">
    <property type="entry name" value="Cys_synth"/>
</dbReference>
<keyword evidence="6 12" id="KW-0808">Transferase</keyword>
<dbReference type="NCBIfam" id="TIGR01139">
    <property type="entry name" value="cysK"/>
    <property type="match status" value="1"/>
</dbReference>
<dbReference type="Gene3D" id="3.40.50.1100">
    <property type="match status" value="2"/>
</dbReference>